<accession>A0ABU1UY72</accession>
<evidence type="ECO:0000313" key="3">
    <source>
        <dbReference type="EMBL" id="MDR7090111.1"/>
    </source>
</evidence>
<gene>
    <name evidence="3" type="ORF">J2X05_002133</name>
</gene>
<reference evidence="3 4" key="1">
    <citation type="submission" date="2023-07" db="EMBL/GenBank/DDBJ databases">
        <title>Sorghum-associated microbial communities from plants grown in Nebraska, USA.</title>
        <authorList>
            <person name="Schachtman D."/>
        </authorList>
    </citation>
    <scope>NUCLEOTIDE SEQUENCE [LARGE SCALE GENOMIC DNA]</scope>
    <source>
        <strain evidence="3 4">BE190</strain>
    </source>
</reference>
<protein>
    <submittedName>
        <fullName evidence="3">Lysophospholipase L1-like esterase</fullName>
    </submittedName>
</protein>
<sequence>MNYYKKKLFATRCRSLLIGLSILLTCCQSIPKSPHLTGLVIEQEPLTDAQVQLIDANGKQLQTTTDASGRYEFPLAGITAPLLLSAVSEGNAEDCTKNSILRPICMAAVIEKINPNQHQIGNINPLTDRIVSDLAVALGFIGPQQWVNSKKIGAFNPIQLHAAQNELRKGFKQALQLLDVKNSGSFNPATYSIQPDDKLIELFSLIHHNRNYDNNTGETGHTTLADISFRPIVGLLPQGAYEPFDLLRAQQELVQINNANRRIFIVGDSTSAVYEQLRFPRMGWGQAFEARFNQDSGIKVITGSRAGRSSRDFFNGRWFAQMEPLIRAGDYVFINHGHNDQNCDSSKPIRGAADVNNLCTYPNNSEGQPQFPNEQPELSFQHSLERYIKIARERGAIPVLFTPTTRIKNAQGQQTTPVVHSHVTKQNNKNGYLYTGDYTQTIKDTATANAVPLIDLEAASIQFVNGLAANEWKHYWLVVDPATNSFYANGAPGSIEAPDGTHFQKNGAEIIATLVAQEIKQNRELIDLGGGLK</sequence>
<keyword evidence="4" id="KW-1185">Reference proteome</keyword>
<name>A0ABU1UY72_9GAMM</name>
<comment type="caution">
    <text evidence="3">The sequence shown here is derived from an EMBL/GenBank/DDBJ whole genome shotgun (WGS) entry which is preliminary data.</text>
</comment>
<dbReference type="PANTHER" id="PTHR43695:SF1">
    <property type="entry name" value="RHAMNOGALACTURONAN ACETYLESTERASE"/>
    <property type="match status" value="1"/>
</dbReference>
<dbReference type="InterPro" id="IPR001087">
    <property type="entry name" value="GDSL"/>
</dbReference>
<dbReference type="RefSeq" id="WP_310072179.1">
    <property type="nucleotide sequence ID" value="NZ_JAVDVX010000003.1"/>
</dbReference>
<dbReference type="SUPFAM" id="SSF52266">
    <property type="entry name" value="SGNH hydrolase"/>
    <property type="match status" value="1"/>
</dbReference>
<keyword evidence="2" id="KW-0378">Hydrolase</keyword>
<evidence type="ECO:0000313" key="4">
    <source>
        <dbReference type="Proteomes" id="UP001253595"/>
    </source>
</evidence>
<organism evidence="3 4">
    <name type="scientific">Cellvibrio fibrivorans</name>
    <dbReference type="NCBI Taxonomy" id="126350"/>
    <lineage>
        <taxon>Bacteria</taxon>
        <taxon>Pseudomonadati</taxon>
        <taxon>Pseudomonadota</taxon>
        <taxon>Gammaproteobacteria</taxon>
        <taxon>Cellvibrionales</taxon>
        <taxon>Cellvibrionaceae</taxon>
        <taxon>Cellvibrio</taxon>
    </lineage>
</organism>
<dbReference type="InterPro" id="IPR036514">
    <property type="entry name" value="SGNH_hydro_sf"/>
</dbReference>
<comment type="similarity">
    <text evidence="1">Belongs to the 'GDSL' lipolytic enzyme family.</text>
</comment>
<evidence type="ECO:0000256" key="2">
    <source>
        <dbReference type="ARBA" id="ARBA00022801"/>
    </source>
</evidence>
<dbReference type="EMBL" id="JAVDVX010000003">
    <property type="protein sequence ID" value="MDR7090111.1"/>
    <property type="molecule type" value="Genomic_DNA"/>
</dbReference>
<dbReference type="Gene3D" id="3.40.50.1110">
    <property type="entry name" value="SGNH hydrolase"/>
    <property type="match status" value="1"/>
</dbReference>
<dbReference type="InterPro" id="IPR037459">
    <property type="entry name" value="RhgT-like"/>
</dbReference>
<evidence type="ECO:0000256" key="1">
    <source>
        <dbReference type="ARBA" id="ARBA00008668"/>
    </source>
</evidence>
<dbReference type="Proteomes" id="UP001253595">
    <property type="component" value="Unassembled WGS sequence"/>
</dbReference>
<dbReference type="Pfam" id="PF00657">
    <property type="entry name" value="Lipase_GDSL"/>
    <property type="match status" value="1"/>
</dbReference>
<dbReference type="PANTHER" id="PTHR43695">
    <property type="entry name" value="PUTATIVE (AFU_ORTHOLOGUE AFUA_2G17250)-RELATED"/>
    <property type="match status" value="1"/>
</dbReference>
<proteinExistence type="inferred from homology"/>